<comment type="caution">
    <text evidence="1">The sequence shown here is derived from an EMBL/GenBank/DDBJ whole genome shotgun (WGS) entry which is preliminary data.</text>
</comment>
<protein>
    <submittedName>
        <fullName evidence="1">Uncharacterized protein</fullName>
    </submittedName>
</protein>
<dbReference type="Proteomes" id="UP000805649">
    <property type="component" value="Unassembled WGS sequence"/>
</dbReference>
<evidence type="ECO:0000313" key="2">
    <source>
        <dbReference type="Proteomes" id="UP000805649"/>
    </source>
</evidence>
<dbReference type="EMBL" id="VUJX02000011">
    <property type="protein sequence ID" value="KAL0930691.1"/>
    <property type="molecule type" value="Genomic_DNA"/>
</dbReference>
<organism evidence="1 2">
    <name type="scientific">Colletotrichum truncatum</name>
    <name type="common">Anthracnose fungus</name>
    <name type="synonym">Colletotrichum capsici</name>
    <dbReference type="NCBI Taxonomy" id="5467"/>
    <lineage>
        <taxon>Eukaryota</taxon>
        <taxon>Fungi</taxon>
        <taxon>Dikarya</taxon>
        <taxon>Ascomycota</taxon>
        <taxon>Pezizomycotina</taxon>
        <taxon>Sordariomycetes</taxon>
        <taxon>Hypocreomycetidae</taxon>
        <taxon>Glomerellales</taxon>
        <taxon>Glomerellaceae</taxon>
        <taxon>Colletotrichum</taxon>
        <taxon>Colletotrichum truncatum species complex</taxon>
    </lineage>
</organism>
<gene>
    <name evidence="1" type="ORF">CTRU02_214766</name>
</gene>
<name>A0ACC3YFR8_COLTU</name>
<reference evidence="1 2" key="1">
    <citation type="journal article" date="2020" name="Phytopathology">
        <title>Genome Sequence Resources of Colletotrichum truncatum, C. plurivorum, C. musicola, and C. sojae: Four Species Pathogenic to Soybean (Glycine max).</title>
        <authorList>
            <person name="Rogerio F."/>
            <person name="Boufleur T.R."/>
            <person name="Ciampi-Guillardi M."/>
            <person name="Sukno S.A."/>
            <person name="Thon M.R."/>
            <person name="Massola Junior N.S."/>
            <person name="Baroncelli R."/>
        </authorList>
    </citation>
    <scope>NUCLEOTIDE SEQUENCE [LARGE SCALE GENOMIC DNA]</scope>
    <source>
        <strain evidence="1 2">CMES1059</strain>
    </source>
</reference>
<sequence>MPEMDFHSRKGSTNQLVEDLQNPMGDADYSSSTMCETPPSNLFGNNDQMAPLIGVIGTISRQLSELKSQSWDPSFMRTSLFDNNEQDFGGAVRLNPLDNVMHISMKFVLVLQTMVPAECSKISPLCSPPTLSLLLMLISTHLQLGQLFDAILTRVNICLQDEGLSAHSRRLQITMMILFIEHHLSSVERLMGFPADFRLWSRKSECTGILDPESNPLVEAVMGQAQEIFLSLKQTMESIQMSLRT</sequence>
<proteinExistence type="predicted"/>
<evidence type="ECO:0000313" key="1">
    <source>
        <dbReference type="EMBL" id="KAL0930691.1"/>
    </source>
</evidence>
<accession>A0ACC3YFR8</accession>
<keyword evidence="2" id="KW-1185">Reference proteome</keyword>